<name>A0A1H3YHZ8_9BURK</name>
<dbReference type="EMBL" id="FNRQ01000001">
    <property type="protein sequence ID" value="SEA11173.1"/>
    <property type="molecule type" value="Genomic_DNA"/>
</dbReference>
<evidence type="ECO:0000313" key="1">
    <source>
        <dbReference type="EMBL" id="SEA11173.1"/>
    </source>
</evidence>
<dbReference type="RefSeq" id="WP_090527995.1">
    <property type="nucleotide sequence ID" value="NZ_FNRQ01000001.1"/>
</dbReference>
<gene>
    <name evidence="1" type="ORF">SAMN05192564_101316</name>
</gene>
<dbReference type="STRING" id="83784.SAMN05192564_101316"/>
<keyword evidence="2" id="KW-1185">Reference proteome</keyword>
<dbReference type="AlphaFoldDB" id="A0A1H3YHZ8"/>
<accession>A0A1H3YHZ8</accession>
<evidence type="ECO:0000313" key="2">
    <source>
        <dbReference type="Proteomes" id="UP000198638"/>
    </source>
</evidence>
<protein>
    <submittedName>
        <fullName evidence="1">Filamentous hemagglutinin</fullName>
    </submittedName>
</protein>
<reference evidence="2" key="1">
    <citation type="submission" date="2016-10" db="EMBL/GenBank/DDBJ databases">
        <authorList>
            <person name="Varghese N."/>
            <person name="Submissions S."/>
        </authorList>
    </citation>
    <scope>NUCLEOTIDE SEQUENCE [LARGE SCALE GENOMIC DNA]</scope>
    <source>
        <strain evidence="2">LMG 24000</strain>
    </source>
</reference>
<organism evidence="1 2">
    <name type="scientific">Paraburkholderia sartisoli</name>
    <dbReference type="NCBI Taxonomy" id="83784"/>
    <lineage>
        <taxon>Bacteria</taxon>
        <taxon>Pseudomonadati</taxon>
        <taxon>Pseudomonadota</taxon>
        <taxon>Betaproteobacteria</taxon>
        <taxon>Burkholderiales</taxon>
        <taxon>Burkholderiaceae</taxon>
        <taxon>Paraburkholderia</taxon>
    </lineage>
</organism>
<sequence>MYNRQLHPDERQWAKDNAKQFAQFYEDKTGQSITADQAQNMLLANGYRLVDAAASKGPGGDATY</sequence>
<proteinExistence type="predicted"/>
<dbReference type="Proteomes" id="UP000198638">
    <property type="component" value="Unassembled WGS sequence"/>
</dbReference>
<dbReference type="OrthoDB" id="9114534at2"/>